<evidence type="ECO:0000313" key="3">
    <source>
        <dbReference type="Proteomes" id="UP001156102"/>
    </source>
</evidence>
<sequence>MRKTTIVTEARQTGDVLLLHTERLDVEAAGLRPRGHVLVDSDGFAFLYILETEQDFVYLSMPEAVWPQLKQALAGKQPVWADVNGVRMELEHLQEELAYLVENIEGNANYGDEFVSRVEAVFLA</sequence>
<dbReference type="Proteomes" id="UP001156102">
    <property type="component" value="Unassembled WGS sequence"/>
</dbReference>
<dbReference type="InterPro" id="IPR020908">
    <property type="entry name" value="UPF0738"/>
</dbReference>
<name>A0AA42BPD9_9BACI</name>
<dbReference type="Pfam" id="PF19785">
    <property type="entry name" value="UPF0738"/>
    <property type="match status" value="1"/>
</dbReference>
<reference evidence="2" key="1">
    <citation type="submission" date="2022-07" db="EMBL/GenBank/DDBJ databases">
        <authorList>
            <person name="Li W.-J."/>
            <person name="Deng Q.-Q."/>
        </authorList>
    </citation>
    <scope>NUCLEOTIDE SEQUENCE</scope>
    <source>
        <strain evidence="2">SYSU M60031</strain>
    </source>
</reference>
<accession>A0AA42BPD9</accession>
<dbReference type="AlphaFoldDB" id="A0AA42BPD9"/>
<proteinExistence type="inferred from homology"/>
<comment type="similarity">
    <text evidence="1">Belongs to the UPF0738 family.</text>
</comment>
<evidence type="ECO:0000256" key="1">
    <source>
        <dbReference type="HAMAP-Rule" id="MF_01861"/>
    </source>
</evidence>
<protein>
    <recommendedName>
        <fullName evidence="1">UPF0738 protein NK662_07170</fullName>
    </recommendedName>
</protein>
<gene>
    <name evidence="2" type="ORF">NK662_07170</name>
</gene>
<dbReference type="HAMAP" id="MF_01861">
    <property type="entry name" value="UPF0738"/>
    <property type="match status" value="1"/>
</dbReference>
<dbReference type="EMBL" id="JANCLT010000003">
    <property type="protein sequence ID" value="MCP8968321.1"/>
    <property type="molecule type" value="Genomic_DNA"/>
</dbReference>
<evidence type="ECO:0000313" key="2">
    <source>
        <dbReference type="EMBL" id="MCP8968321.1"/>
    </source>
</evidence>
<dbReference type="RefSeq" id="WP_254758233.1">
    <property type="nucleotide sequence ID" value="NZ_JANCLT010000003.1"/>
</dbReference>
<comment type="caution">
    <text evidence="2">The sequence shown here is derived from an EMBL/GenBank/DDBJ whole genome shotgun (WGS) entry which is preliminary data.</text>
</comment>
<organism evidence="2 3">
    <name type="scientific">Ectobacillus ponti</name>
    <dbReference type="NCBI Taxonomy" id="2961894"/>
    <lineage>
        <taxon>Bacteria</taxon>
        <taxon>Bacillati</taxon>
        <taxon>Bacillota</taxon>
        <taxon>Bacilli</taxon>
        <taxon>Bacillales</taxon>
        <taxon>Bacillaceae</taxon>
        <taxon>Ectobacillus</taxon>
    </lineage>
</organism>
<keyword evidence="3" id="KW-1185">Reference proteome</keyword>